<keyword evidence="9" id="KW-1185">Reference proteome</keyword>
<feature type="binding site" evidence="6">
    <location>
        <begin position="204"/>
        <end position="207"/>
    </location>
    <ligand>
        <name>substrate</name>
    </ligand>
</feature>
<dbReference type="AlphaFoldDB" id="G4RKU6"/>
<evidence type="ECO:0000256" key="1">
    <source>
        <dbReference type="ARBA" id="ARBA00012920"/>
    </source>
</evidence>
<feature type="active site" description="Nucleophile" evidence="5">
    <location>
        <position position="176"/>
    </location>
</feature>
<organism evidence="8 9">
    <name type="scientific">Thermoproteus tenax (strain ATCC 35583 / DSM 2078 / JCM 9277 / NBRC 100435 / Kra 1)</name>
    <dbReference type="NCBI Taxonomy" id="768679"/>
    <lineage>
        <taxon>Archaea</taxon>
        <taxon>Thermoproteota</taxon>
        <taxon>Thermoprotei</taxon>
        <taxon>Thermoproteales</taxon>
        <taxon>Thermoproteaceae</taxon>
        <taxon>Thermoproteus</taxon>
    </lineage>
</organism>
<dbReference type="PANTHER" id="PTHR10188">
    <property type="entry name" value="L-ASPARAGINASE"/>
    <property type="match status" value="1"/>
</dbReference>
<gene>
    <name evidence="8" type="primary">ybiK</name>
    <name evidence="8" type="ordered locus">TTX_1564</name>
</gene>
<dbReference type="KEGG" id="ttn:TTX_1564"/>
<evidence type="ECO:0000256" key="6">
    <source>
        <dbReference type="PIRSR" id="PIRSR600246-2"/>
    </source>
</evidence>
<dbReference type="eggNOG" id="arCOG04779">
    <property type="taxonomic scope" value="Archaea"/>
</dbReference>
<dbReference type="GO" id="GO:0005737">
    <property type="term" value="C:cytoplasm"/>
    <property type="evidence" value="ECO:0007669"/>
    <property type="project" value="TreeGrafter"/>
</dbReference>
<dbReference type="EC" id="3.5.1.1" evidence="1"/>
<dbReference type="STRING" id="768679.TTX_1564"/>
<accession>G4RKU6</accession>
<dbReference type="Gene3D" id="3.60.20.30">
    <property type="entry name" value="(Glycosyl)asparaginase"/>
    <property type="match status" value="1"/>
</dbReference>
<dbReference type="InterPro" id="IPR029055">
    <property type="entry name" value="Ntn_hydrolases_N"/>
</dbReference>
<protein>
    <recommendedName>
        <fullName evidence="3">Plant-type L-asparaginase</fullName>
        <ecNumber evidence="1">3.5.1.1</ecNumber>
    </recommendedName>
    <alternativeName>
        <fullName evidence="2">L-asparagine amidohydrolase</fullName>
    </alternativeName>
</protein>
<dbReference type="GeneID" id="11262444"/>
<evidence type="ECO:0000256" key="3">
    <source>
        <dbReference type="ARBA" id="ARBA00044776"/>
    </source>
</evidence>
<dbReference type="EMBL" id="FN869859">
    <property type="protein sequence ID" value="CCC82191.1"/>
    <property type="molecule type" value="Genomic_DNA"/>
</dbReference>
<feature type="binding site" evidence="6">
    <location>
        <begin position="227"/>
        <end position="230"/>
    </location>
    <ligand>
        <name>substrate</name>
    </ligand>
</feature>
<dbReference type="PaxDb" id="768679-TTX_1564"/>
<evidence type="ECO:0000256" key="2">
    <source>
        <dbReference type="ARBA" id="ARBA00030414"/>
    </source>
</evidence>
<dbReference type="Pfam" id="PF01112">
    <property type="entry name" value="Asparaginase_2"/>
    <property type="match status" value="1"/>
</dbReference>
<evidence type="ECO:0000313" key="9">
    <source>
        <dbReference type="Proteomes" id="UP000002654"/>
    </source>
</evidence>
<name>G4RKU6_THETK</name>
<dbReference type="PANTHER" id="PTHR10188:SF6">
    <property type="entry name" value="N(4)-(BETA-N-ACETYLGLUCOSAMINYL)-L-ASPARAGINASE"/>
    <property type="match status" value="1"/>
</dbReference>
<dbReference type="RefSeq" id="WP_014127445.1">
    <property type="nucleotide sequence ID" value="NC_016070.1"/>
</dbReference>
<dbReference type="PATRIC" id="fig|768679.9.peg.1585"/>
<dbReference type="HOGENOM" id="CLU_021603_1_2_2"/>
<dbReference type="GO" id="GO:0004067">
    <property type="term" value="F:asparaginase activity"/>
    <property type="evidence" value="ECO:0007669"/>
    <property type="project" value="UniProtKB-EC"/>
</dbReference>
<evidence type="ECO:0000256" key="4">
    <source>
        <dbReference type="ARBA" id="ARBA00049366"/>
    </source>
</evidence>
<dbReference type="Proteomes" id="UP000002654">
    <property type="component" value="Chromosome"/>
</dbReference>
<feature type="site" description="Cleavage; by autolysis" evidence="7">
    <location>
        <begin position="175"/>
        <end position="176"/>
    </location>
</feature>
<dbReference type="InterPro" id="IPR000246">
    <property type="entry name" value="Peptidase_T2"/>
</dbReference>
<proteinExistence type="predicted"/>
<dbReference type="SUPFAM" id="SSF56235">
    <property type="entry name" value="N-terminal nucleophile aminohydrolases (Ntn hydrolases)"/>
    <property type="match status" value="1"/>
</dbReference>
<evidence type="ECO:0000256" key="7">
    <source>
        <dbReference type="PIRSR" id="PIRSR600246-3"/>
    </source>
</evidence>
<sequence length="269" mass="27957">MDAVLAVHGGAGKWAIDKQEARSVLDALRGAVDAGLLALARGNALDGVTEAVAYMEESGLFNAGIGAVYTIDGSVLLDAGVMDGKTGRAGAVAAVEGVKSAVKLARFVLENTDHVLIVGEGAEELARAAGLAIAKNIFYNDVKNRRYVEAKREAVSGRWHYKKVVEIARELGIGDTVGAVARDREGNMAAATSTGGVWLKLKGRVGDSPIVGAGFWAENGVGAFSATGIGEVIMLSLLSFKAAERLKSGVDIDTALQDVLGRGHAEVRR</sequence>
<reference evidence="8 9" key="1">
    <citation type="journal article" date="2011" name="PLoS ONE">
        <title>The complete genome sequence of Thermoproteus tenax: a physiologically versatile member of the Crenarchaeota.</title>
        <authorList>
            <person name="Siebers B."/>
            <person name="Zaparty M."/>
            <person name="Raddatz G."/>
            <person name="Tjaden B."/>
            <person name="Albers S.V."/>
            <person name="Bell S.D."/>
            <person name="Blombach F."/>
            <person name="Kletzin A."/>
            <person name="Kyrpides N."/>
            <person name="Lanz C."/>
            <person name="Plagens A."/>
            <person name="Rampp M."/>
            <person name="Rosinus A."/>
            <person name="von Jan M."/>
            <person name="Makarova K.S."/>
            <person name="Klenk H.P."/>
            <person name="Schuster S.C."/>
            <person name="Hensel R."/>
        </authorList>
    </citation>
    <scope>NUCLEOTIDE SEQUENCE [LARGE SCALE GENOMIC DNA]</scope>
    <source>
        <strain evidence="9">ATCC 35583 / DSM 2078 / JCM 9277 / NBRC 100435 / Kra 1</strain>
    </source>
</reference>
<keyword evidence="8" id="KW-0378">Hydrolase</keyword>
<evidence type="ECO:0000313" key="8">
    <source>
        <dbReference type="EMBL" id="CCC82191.1"/>
    </source>
</evidence>
<evidence type="ECO:0000256" key="5">
    <source>
        <dbReference type="PIRSR" id="PIRSR600246-1"/>
    </source>
</evidence>
<comment type="catalytic activity">
    <reaction evidence="4">
        <text>L-asparagine + H2O = L-aspartate + NH4(+)</text>
        <dbReference type="Rhea" id="RHEA:21016"/>
        <dbReference type="ChEBI" id="CHEBI:15377"/>
        <dbReference type="ChEBI" id="CHEBI:28938"/>
        <dbReference type="ChEBI" id="CHEBI:29991"/>
        <dbReference type="ChEBI" id="CHEBI:58048"/>
        <dbReference type="EC" id="3.5.1.1"/>
    </reaction>
</comment>